<gene>
    <name evidence="4" type="ORF">ITI46_31010</name>
</gene>
<evidence type="ECO:0000256" key="2">
    <source>
        <dbReference type="SAM" id="SignalP"/>
    </source>
</evidence>
<dbReference type="InterPro" id="IPR036366">
    <property type="entry name" value="PGBDSf"/>
</dbReference>
<sequence>MHRRGEAALRGAAASAAVLLSAGVLAGCQAKDGAAGPAVRISKAPQQAPQHAPQPPAKPSTAPAHTNAPPKPVKPVQPAHKPEAAQPVAQAVRMAPGARGAHVRELQARLRQLGLFHRNPTGYYGPVTAGSVTAFQKQRGMPRTGKVTDGVLSALRARTHEPTRSELYPPTTR</sequence>
<protein>
    <submittedName>
        <fullName evidence="4">Peptidoglycan-binding protein</fullName>
    </submittedName>
</protein>
<keyword evidence="5" id="KW-1185">Reference proteome</keyword>
<dbReference type="InterPro" id="IPR002477">
    <property type="entry name" value="Peptidoglycan-bd-like"/>
</dbReference>
<accession>A0ABS3XL60</accession>
<feature type="signal peptide" evidence="2">
    <location>
        <begin position="1"/>
        <end position="26"/>
    </location>
</feature>
<feature type="chain" id="PRO_5045167064" evidence="2">
    <location>
        <begin position="27"/>
        <end position="173"/>
    </location>
</feature>
<name>A0ABS3XL60_9ACTN</name>
<dbReference type="PROSITE" id="PS51257">
    <property type="entry name" value="PROKAR_LIPOPROTEIN"/>
    <property type="match status" value="1"/>
</dbReference>
<dbReference type="EMBL" id="JADKMA010000244">
    <property type="protein sequence ID" value="MBO8196044.1"/>
    <property type="molecule type" value="Genomic_DNA"/>
</dbReference>
<proteinExistence type="predicted"/>
<dbReference type="SUPFAM" id="SSF47090">
    <property type="entry name" value="PGBD-like"/>
    <property type="match status" value="1"/>
</dbReference>
<dbReference type="Proteomes" id="UP001519064">
    <property type="component" value="Unassembled WGS sequence"/>
</dbReference>
<evidence type="ECO:0000259" key="3">
    <source>
        <dbReference type="Pfam" id="PF01471"/>
    </source>
</evidence>
<dbReference type="InterPro" id="IPR036365">
    <property type="entry name" value="PGBD-like_sf"/>
</dbReference>
<organism evidence="4 5">
    <name type="scientific">Streptomyces oryzae</name>
    <dbReference type="NCBI Taxonomy" id="1434886"/>
    <lineage>
        <taxon>Bacteria</taxon>
        <taxon>Bacillati</taxon>
        <taxon>Actinomycetota</taxon>
        <taxon>Actinomycetes</taxon>
        <taxon>Kitasatosporales</taxon>
        <taxon>Streptomycetaceae</taxon>
        <taxon>Streptomyces</taxon>
    </lineage>
</organism>
<comment type="caution">
    <text evidence="4">The sequence shown here is derived from an EMBL/GenBank/DDBJ whole genome shotgun (WGS) entry which is preliminary data.</text>
</comment>
<evidence type="ECO:0000256" key="1">
    <source>
        <dbReference type="SAM" id="MobiDB-lite"/>
    </source>
</evidence>
<reference evidence="4 5" key="1">
    <citation type="submission" date="2020-11" db="EMBL/GenBank/DDBJ databases">
        <title>Streptomyces spirodelae sp. nov., isolated from duckweed.</title>
        <authorList>
            <person name="Saimee Y."/>
            <person name="Duangmal K."/>
        </authorList>
    </citation>
    <scope>NUCLEOTIDE SEQUENCE [LARGE SCALE GENOMIC DNA]</scope>
    <source>
        <strain evidence="4 5">S16-07</strain>
    </source>
</reference>
<feature type="non-terminal residue" evidence="4">
    <location>
        <position position="173"/>
    </location>
</feature>
<keyword evidence="2" id="KW-0732">Signal</keyword>
<evidence type="ECO:0000313" key="5">
    <source>
        <dbReference type="Proteomes" id="UP001519064"/>
    </source>
</evidence>
<dbReference type="Pfam" id="PF01471">
    <property type="entry name" value="PG_binding_1"/>
    <property type="match status" value="1"/>
</dbReference>
<dbReference type="Gene3D" id="1.10.101.10">
    <property type="entry name" value="PGBD-like superfamily/PGBD"/>
    <property type="match status" value="1"/>
</dbReference>
<evidence type="ECO:0000313" key="4">
    <source>
        <dbReference type="EMBL" id="MBO8196044.1"/>
    </source>
</evidence>
<feature type="domain" description="Peptidoglycan binding-like" evidence="3">
    <location>
        <begin position="99"/>
        <end position="155"/>
    </location>
</feature>
<feature type="region of interest" description="Disordered" evidence="1">
    <location>
        <begin position="31"/>
        <end position="88"/>
    </location>
</feature>
<dbReference type="RefSeq" id="WP_209243251.1">
    <property type="nucleotide sequence ID" value="NZ_JADKMA010000244.1"/>
</dbReference>